<evidence type="ECO:0000313" key="3">
    <source>
        <dbReference type="Proteomes" id="UP000646484"/>
    </source>
</evidence>
<accession>A0ABR7D5A7</accession>
<evidence type="ECO:0008006" key="4">
    <source>
        <dbReference type="Google" id="ProtNLM"/>
    </source>
</evidence>
<evidence type="ECO:0000313" key="2">
    <source>
        <dbReference type="EMBL" id="MBC5622984.1"/>
    </source>
</evidence>
<name>A0ABR7D5A7_9BACT</name>
<comment type="caution">
    <text evidence="2">The sequence shown here is derived from an EMBL/GenBank/DDBJ whole genome shotgun (WGS) entry which is preliminary data.</text>
</comment>
<evidence type="ECO:0000256" key="1">
    <source>
        <dbReference type="SAM" id="SignalP"/>
    </source>
</evidence>
<feature type="chain" id="PRO_5045950534" description="Lipoprotein" evidence="1">
    <location>
        <begin position="22"/>
        <end position="152"/>
    </location>
</feature>
<sequence>MKFMKQILLLIGVAMFFCLEACHEKTVGYLITENASYDPDTMYVRKTPDPQLDWFRIENKAPWKSLALQGYEGTELIYFYVESVTYEGPLSEAAGEEAAQNFMKNLSVRSGGALEYPFENDAVPGTYKVSIRLTNPGYSHVLQDAMKIIVTE</sequence>
<organism evidence="2 3">
    <name type="scientific">Butyricimonas hominis</name>
    <dbReference type="NCBI Taxonomy" id="2763032"/>
    <lineage>
        <taxon>Bacteria</taxon>
        <taxon>Pseudomonadati</taxon>
        <taxon>Bacteroidota</taxon>
        <taxon>Bacteroidia</taxon>
        <taxon>Bacteroidales</taxon>
        <taxon>Odoribacteraceae</taxon>
        <taxon>Butyricimonas</taxon>
    </lineage>
</organism>
<reference evidence="2 3" key="1">
    <citation type="submission" date="2020-08" db="EMBL/GenBank/DDBJ databases">
        <title>Genome public.</title>
        <authorList>
            <person name="Liu C."/>
            <person name="Sun Q."/>
        </authorList>
    </citation>
    <scope>NUCLEOTIDE SEQUENCE [LARGE SCALE GENOMIC DNA]</scope>
    <source>
        <strain evidence="2 3">NSJ-56</strain>
    </source>
</reference>
<proteinExistence type="predicted"/>
<dbReference type="EMBL" id="JACOOH010000008">
    <property type="protein sequence ID" value="MBC5622984.1"/>
    <property type="molecule type" value="Genomic_DNA"/>
</dbReference>
<feature type="signal peptide" evidence="1">
    <location>
        <begin position="1"/>
        <end position="21"/>
    </location>
</feature>
<keyword evidence="3" id="KW-1185">Reference proteome</keyword>
<dbReference type="Proteomes" id="UP000646484">
    <property type="component" value="Unassembled WGS sequence"/>
</dbReference>
<protein>
    <recommendedName>
        <fullName evidence="4">Lipoprotein</fullName>
    </recommendedName>
</protein>
<gene>
    <name evidence="2" type="ORF">H8S64_17970</name>
</gene>
<keyword evidence="1" id="KW-0732">Signal</keyword>